<dbReference type="PANTHER" id="PTHR10491">
    <property type="entry name" value="DTDP-4-DEHYDRORHAMNOSE REDUCTASE"/>
    <property type="match status" value="1"/>
</dbReference>
<keyword evidence="6" id="KW-0521">NADP</keyword>
<dbReference type="GO" id="GO:0005829">
    <property type="term" value="C:cytosol"/>
    <property type="evidence" value="ECO:0007669"/>
    <property type="project" value="TreeGrafter"/>
</dbReference>
<organism evidence="8 9">
    <name type="scientific">Dyella marensis</name>
    <dbReference type="NCBI Taxonomy" id="500610"/>
    <lineage>
        <taxon>Bacteria</taxon>
        <taxon>Pseudomonadati</taxon>
        <taxon>Pseudomonadota</taxon>
        <taxon>Gammaproteobacteria</taxon>
        <taxon>Lysobacterales</taxon>
        <taxon>Rhodanobacteraceae</taxon>
        <taxon>Dyella</taxon>
    </lineage>
</organism>
<dbReference type="EMBL" id="FONH01000008">
    <property type="protein sequence ID" value="SFF13916.1"/>
    <property type="molecule type" value="Genomic_DNA"/>
</dbReference>
<comment type="function">
    <text evidence="6">Catalyzes the reduction of dTDP-6-deoxy-L-lyxo-4-hexulose to yield dTDP-L-rhamnose.</text>
</comment>
<evidence type="ECO:0000256" key="1">
    <source>
        <dbReference type="ARBA" id="ARBA00004781"/>
    </source>
</evidence>
<comment type="pathway">
    <text evidence="1 6">Carbohydrate biosynthesis; dTDP-L-rhamnose biosynthesis.</text>
</comment>
<protein>
    <recommendedName>
        <fullName evidence="4 6">dTDP-4-dehydrorhamnose reductase</fullName>
        <ecNumber evidence="3 6">1.1.1.133</ecNumber>
    </recommendedName>
</protein>
<reference evidence="9" key="1">
    <citation type="submission" date="2016-10" db="EMBL/GenBank/DDBJ databases">
        <authorList>
            <person name="Varghese N."/>
            <person name="Submissions S."/>
        </authorList>
    </citation>
    <scope>NUCLEOTIDE SEQUENCE [LARGE SCALE GENOMIC DNA]</scope>
    <source>
        <strain evidence="9">UNC178MFTsu3.1</strain>
    </source>
</reference>
<sequence length="314" mass="32723">MKILLLGGNGQLGQTLAGHAGLGALGSLVVATRDGKLAGGGSGEVADLSDLAGLKALLDQVEPDLVINAAAYTAVDRAETEEALATRINGEAPGVMGAWAQAHDALVLHYSTDYVFDGESATPYRPGDATAPIGAYGRSKLAGEQALQQSGAAHLILRTAWVYAPVGHNFLRTMLRLGAERDELRVVADQHGAPTTTSLIADGSVAALSQWLEADAATRPGLQGIHHLVAGGSTTWHGFASAIMARAHALGLLEKQPKVSPIGTADFPTPARRPHYSVLDNRGFEQTFHIHLPSWQAGLDDVLEALAAKGTQTC</sequence>
<dbReference type="NCBIfam" id="TIGR01214">
    <property type="entry name" value="rmlD"/>
    <property type="match status" value="1"/>
</dbReference>
<keyword evidence="9" id="KW-1185">Reference proteome</keyword>
<dbReference type="Proteomes" id="UP000199477">
    <property type="component" value="Unassembled WGS sequence"/>
</dbReference>
<evidence type="ECO:0000313" key="8">
    <source>
        <dbReference type="EMBL" id="SFF13916.1"/>
    </source>
</evidence>
<evidence type="ECO:0000256" key="2">
    <source>
        <dbReference type="ARBA" id="ARBA00010944"/>
    </source>
</evidence>
<accession>A0A1I2GAY5</accession>
<name>A0A1I2GAY5_9GAMM</name>
<dbReference type="GO" id="GO:0009243">
    <property type="term" value="P:O antigen biosynthetic process"/>
    <property type="evidence" value="ECO:0007669"/>
    <property type="project" value="UniProtKB-UniPathway"/>
</dbReference>
<dbReference type="STRING" id="500610.SAMN02799615_02543"/>
<dbReference type="RefSeq" id="WP_026635546.1">
    <property type="nucleotide sequence ID" value="NZ_FONH01000008.1"/>
</dbReference>
<dbReference type="Gene3D" id="3.90.25.10">
    <property type="entry name" value="UDP-galactose 4-epimerase, domain 1"/>
    <property type="match status" value="1"/>
</dbReference>
<dbReference type="PANTHER" id="PTHR10491:SF4">
    <property type="entry name" value="METHIONINE ADENOSYLTRANSFERASE 2 SUBUNIT BETA"/>
    <property type="match status" value="1"/>
</dbReference>
<dbReference type="UniPathway" id="UPA00281"/>
<keyword evidence="6" id="KW-0560">Oxidoreductase</keyword>
<gene>
    <name evidence="8" type="ORF">SAMN02799615_02543</name>
</gene>
<dbReference type="EC" id="1.1.1.133" evidence="3 6"/>
<dbReference type="Gene3D" id="3.40.50.720">
    <property type="entry name" value="NAD(P)-binding Rossmann-like Domain"/>
    <property type="match status" value="1"/>
</dbReference>
<comment type="cofactor">
    <cofactor evidence="6">
        <name>Mg(2+)</name>
        <dbReference type="ChEBI" id="CHEBI:18420"/>
    </cofactor>
    <text evidence="6">Binds 1 Mg(2+) ion per monomer.</text>
</comment>
<dbReference type="InterPro" id="IPR029903">
    <property type="entry name" value="RmlD-like-bd"/>
</dbReference>
<feature type="domain" description="RmlD-like substrate binding" evidence="7">
    <location>
        <begin position="1"/>
        <end position="306"/>
    </location>
</feature>
<evidence type="ECO:0000259" key="7">
    <source>
        <dbReference type="Pfam" id="PF04321"/>
    </source>
</evidence>
<evidence type="ECO:0000256" key="4">
    <source>
        <dbReference type="ARBA" id="ARBA00017099"/>
    </source>
</evidence>
<dbReference type="GO" id="GO:0008831">
    <property type="term" value="F:dTDP-4-dehydrorhamnose reductase activity"/>
    <property type="evidence" value="ECO:0007669"/>
    <property type="project" value="UniProtKB-EC"/>
</dbReference>
<evidence type="ECO:0000256" key="6">
    <source>
        <dbReference type="RuleBase" id="RU364082"/>
    </source>
</evidence>
<dbReference type="InterPro" id="IPR005913">
    <property type="entry name" value="dTDP_dehydrorham_reduct"/>
</dbReference>
<evidence type="ECO:0000256" key="3">
    <source>
        <dbReference type="ARBA" id="ARBA00012929"/>
    </source>
</evidence>
<dbReference type="AlphaFoldDB" id="A0A1I2GAY5"/>
<comment type="catalytic activity">
    <reaction evidence="5 6">
        <text>dTDP-beta-L-rhamnose + NADP(+) = dTDP-4-dehydro-beta-L-rhamnose + NADPH + H(+)</text>
        <dbReference type="Rhea" id="RHEA:21796"/>
        <dbReference type="ChEBI" id="CHEBI:15378"/>
        <dbReference type="ChEBI" id="CHEBI:57510"/>
        <dbReference type="ChEBI" id="CHEBI:57783"/>
        <dbReference type="ChEBI" id="CHEBI:58349"/>
        <dbReference type="ChEBI" id="CHEBI:62830"/>
        <dbReference type="EC" id="1.1.1.133"/>
    </reaction>
</comment>
<evidence type="ECO:0000256" key="5">
    <source>
        <dbReference type="ARBA" id="ARBA00048200"/>
    </source>
</evidence>
<dbReference type="UniPathway" id="UPA00124"/>
<proteinExistence type="inferred from homology"/>
<evidence type="ECO:0000313" key="9">
    <source>
        <dbReference type="Proteomes" id="UP000199477"/>
    </source>
</evidence>
<dbReference type="CDD" id="cd05254">
    <property type="entry name" value="dTDP_HR_like_SDR_e"/>
    <property type="match status" value="1"/>
</dbReference>
<dbReference type="Pfam" id="PF04321">
    <property type="entry name" value="RmlD_sub_bind"/>
    <property type="match status" value="1"/>
</dbReference>
<comment type="similarity">
    <text evidence="2 6">Belongs to the dTDP-4-dehydrorhamnose reductase family.</text>
</comment>
<dbReference type="InterPro" id="IPR036291">
    <property type="entry name" value="NAD(P)-bd_dom_sf"/>
</dbReference>
<dbReference type="GO" id="GO:0019305">
    <property type="term" value="P:dTDP-rhamnose biosynthetic process"/>
    <property type="evidence" value="ECO:0007669"/>
    <property type="project" value="UniProtKB-UniPathway"/>
</dbReference>
<dbReference type="SUPFAM" id="SSF51735">
    <property type="entry name" value="NAD(P)-binding Rossmann-fold domains"/>
    <property type="match status" value="1"/>
</dbReference>